<organism evidence="1 2">
    <name type="scientific">Plasmopara halstedii</name>
    <name type="common">Downy mildew of sunflower</name>
    <dbReference type="NCBI Taxonomy" id="4781"/>
    <lineage>
        <taxon>Eukaryota</taxon>
        <taxon>Sar</taxon>
        <taxon>Stramenopiles</taxon>
        <taxon>Oomycota</taxon>
        <taxon>Peronosporomycetes</taxon>
        <taxon>Peronosporales</taxon>
        <taxon>Peronosporaceae</taxon>
        <taxon>Plasmopara</taxon>
    </lineage>
</organism>
<dbReference type="GeneID" id="36400275"/>
<name>A0A0P1B159_PLAHL</name>
<proteinExistence type="predicted"/>
<dbReference type="OrthoDB" id="70899at2759"/>
<dbReference type="OMA" id="MIVLCEW"/>
<dbReference type="AlphaFoldDB" id="A0A0P1B159"/>
<dbReference type="STRING" id="4781.A0A0P1B159"/>
<accession>A0A0P1B159</accession>
<evidence type="ECO:0000313" key="2">
    <source>
        <dbReference type="Proteomes" id="UP000054928"/>
    </source>
</evidence>
<dbReference type="EMBL" id="CCYD01002864">
    <property type="protein sequence ID" value="CEG47895.1"/>
    <property type="molecule type" value="Genomic_DNA"/>
</dbReference>
<protein>
    <submittedName>
        <fullName evidence="1">Uncharacterized protein</fullName>
    </submittedName>
</protein>
<dbReference type="Proteomes" id="UP000054928">
    <property type="component" value="Unassembled WGS sequence"/>
</dbReference>
<evidence type="ECO:0000313" key="1">
    <source>
        <dbReference type="EMBL" id="CEG47895.1"/>
    </source>
</evidence>
<dbReference type="InterPro" id="IPR029321">
    <property type="entry name" value="INTS2"/>
</dbReference>
<dbReference type="GO" id="GO:0034472">
    <property type="term" value="P:snRNA 3'-end processing"/>
    <property type="evidence" value="ECO:0007669"/>
    <property type="project" value="TreeGrafter"/>
</dbReference>
<dbReference type="PANTHER" id="PTHR28608:SF1">
    <property type="entry name" value="INTEGRATOR COMPLEX SUBUNIT 2"/>
    <property type="match status" value="1"/>
</dbReference>
<keyword evidence="2" id="KW-1185">Reference proteome</keyword>
<reference evidence="2" key="1">
    <citation type="submission" date="2014-09" db="EMBL/GenBank/DDBJ databases">
        <authorList>
            <person name="Sharma Rahul"/>
            <person name="Thines Marco"/>
        </authorList>
    </citation>
    <scope>NUCLEOTIDE SEQUENCE [LARGE SCALE GENOMIC DNA]</scope>
</reference>
<dbReference type="GO" id="GO:0032039">
    <property type="term" value="C:integrator complex"/>
    <property type="evidence" value="ECO:0007669"/>
    <property type="project" value="InterPro"/>
</dbReference>
<dbReference type="PANTHER" id="PTHR28608">
    <property type="entry name" value="INTEGRATOR COMPLEX SUBUNIT 2"/>
    <property type="match status" value="1"/>
</dbReference>
<dbReference type="RefSeq" id="XP_024584264.1">
    <property type="nucleotide sequence ID" value="XM_024718913.1"/>
</dbReference>
<sequence length="1206" mass="133368">MRTSSMVDPDGDAIMSFAPSSSAASPRSLSSRLLTVVASGELHALPDDITKCESNEALDKLLTPFLPLLTRLQSSRHTYATPQSHHLSITLDATLLRVENASKYRQYAQIFAKLTPSQLQPTITPDAMTAFRRFERGSTTDRVMIVLCEWLFSASGSLDNSELFMNELFQEEIAAILVQVLAFPKLQTHKSPAQNLLSLEKIVSRVLSVPVAPILLSRLAVNDVSRVEELMDAIVAVILATTTINKTMAQQEQDALNSNMSVMENARRACLHVAKLSPLYATRLKNKLSKQTASLQCAAVAFELLTACTNRGDVIVFLYQWLKRDGAPGSALRTYVQLSTRDDMTSDSVSDFQSAAVNSLDFVRRVLLETTSSTNVPMYELSTALNVCVALQVLNAFPLGEQERLQLLQSLDRIASTSSSSRTVRLGFLVIILLWYPLAPALSKAPGQRDEHIKTALTLSQQVIMSFFQACKTDAGPLFVVSAVLFYTKVPALVPFLASVIGLNGDLGDDSGLEAQQVLRADYLHVFGDVILKPILTENLLAREVLTFPPALRVSTIDDISLGHGQFELTLRGLYSLLCEKSFLRHHHGHRLENWLSTQVEKQAALPIHPLMLSVLLEWIENYVMAFEYPIAQAPRRLQLSIVPLQSSTLTKWLSASCLRSTYDFKKGHEYKLKWARGVLGLTYALQFNQRLRQATMVAGSKLSSLVAGTSIASGTSFSATLGTGADICLHYDLNTFPLRNIVTEVVANGDQGRAFEYVAPTLVKLLIEEYPHLFDASASSGSSGSTSMLLPLAFSPHDVVERDLTRSWFRRKFNHVPLASMARSHISWTAVQMLLFELQFAPIQVVTRELIDIVNKILPYAITSYETLSTDCQVAAFCSQLASLYLSRARREQGADISLLMRLIQALCFPDVLWRQLQTQTQQNDSFNLFTYMQVLEEPFRLVNDAHDRVFQQPALLLILIDIIRDVRIAANVHVSKFDLCLLPGESLKHSLSTNPSVQQHQLVQDCLLTHGLLQRLFALSSNSNSNDTVQECRAHLCTLINELVAADAEASSPYPPRLLLAIHTQGYDVSLVPTLVANVPSMKLLWDHWMSATSSTASNIPASRAGTHGTKHLMDFVAEGADKDLPKWIFRLRVVFSLCAAHLSGNGQSAAMQQALRVVWNKLRNGVGSLGENSAGAELVHFLLKLQRQQSGAGGYKGLLKKRL</sequence>